<evidence type="ECO:0000256" key="7">
    <source>
        <dbReference type="ARBA" id="ARBA00049629"/>
    </source>
</evidence>
<evidence type="ECO:0000256" key="8">
    <source>
        <dbReference type="ARBA" id="ARBA00049753"/>
    </source>
</evidence>
<evidence type="ECO:0000256" key="9">
    <source>
        <dbReference type="SAM" id="SignalP"/>
    </source>
</evidence>
<sequence>MLKVKGFLTAATMLAGASSAYAADLEVTHWWTSGGEAAAVKVFADAVTGAGHNWVDSAIAGGSNARPIIISRISGGDPMGATQLNTGRDAEDLIKAGLMTDLTEIAEKEGWADFIRPAKLLESCTYEGRVYCVPVNIHSFQWMWLNRGVYENNNLAVPANWEEFIETAPKLKEAGITPLAVGGEAWQLTGMANVFQVALGSVDLYRQIKEQKSAEAAGSPEMRKVFEAVAAARGLVDSGYVGRAWNDATNMVITGKAGAQIMGDWAQGEFSLAGQTAGNEYDCLPGLGANPVLDTGGDSFFFPKPNGDQPEIVAAQLEMASLLVSKQVQVDFNLRKGSLPIRGDINLDDANACMKKGISILANPENILPGSEQAFSSDTQGQIEDLWVEFFSSPEMSVDEAQTRFVEIIEYAD</sequence>
<protein>
    <recommendedName>
        <fullName evidence="8">Probable sugar-binding periplasmic protein</fullName>
    </recommendedName>
</protein>
<evidence type="ECO:0000256" key="5">
    <source>
        <dbReference type="ARBA" id="ARBA00022729"/>
    </source>
</evidence>
<name>A0A1I4FQB1_9HYPH</name>
<dbReference type="RefSeq" id="WP_093524081.1">
    <property type="nucleotide sequence ID" value="NZ_FOSK01000021.1"/>
</dbReference>
<keyword evidence="3" id="KW-0813">Transport</keyword>
<evidence type="ECO:0000256" key="1">
    <source>
        <dbReference type="ARBA" id="ARBA00004418"/>
    </source>
</evidence>
<comment type="similarity">
    <text evidence="2">Belongs to the bacterial solute-binding protein 1 family.</text>
</comment>
<evidence type="ECO:0000256" key="3">
    <source>
        <dbReference type="ARBA" id="ARBA00022448"/>
    </source>
</evidence>
<comment type="function">
    <text evidence="7">Part of a binding-protein-dependent transport system for a sugar.</text>
</comment>
<comment type="caution">
    <text evidence="10">The sequence shown here is derived from an EMBL/GenBank/DDBJ whole genome shotgun (WGS) entry which is preliminary data.</text>
</comment>
<keyword evidence="4" id="KW-0762">Sugar transport</keyword>
<evidence type="ECO:0000256" key="4">
    <source>
        <dbReference type="ARBA" id="ARBA00022597"/>
    </source>
</evidence>
<dbReference type="Gene3D" id="3.40.190.10">
    <property type="entry name" value="Periplasmic binding protein-like II"/>
    <property type="match status" value="2"/>
</dbReference>
<evidence type="ECO:0000313" key="11">
    <source>
        <dbReference type="Proteomes" id="UP000199598"/>
    </source>
</evidence>
<dbReference type="EMBL" id="FOSK01000021">
    <property type="protein sequence ID" value="SFL20022.1"/>
    <property type="molecule type" value="Genomic_DNA"/>
</dbReference>
<evidence type="ECO:0000256" key="2">
    <source>
        <dbReference type="ARBA" id="ARBA00008520"/>
    </source>
</evidence>
<evidence type="ECO:0000256" key="6">
    <source>
        <dbReference type="ARBA" id="ARBA00022764"/>
    </source>
</evidence>
<keyword evidence="11" id="KW-1185">Reference proteome</keyword>
<keyword evidence="5 9" id="KW-0732">Signal</keyword>
<keyword evidence="6" id="KW-0574">Periplasm</keyword>
<gene>
    <name evidence="10" type="ORF">SAMN04488518_12132</name>
</gene>
<dbReference type="PANTHER" id="PTHR43649:SF28">
    <property type="entry name" value="BINDING PROTEIN COMPONENT OF ABC SUGAR TRANSPORTER-RELATED"/>
    <property type="match status" value="1"/>
</dbReference>
<dbReference type="PANTHER" id="PTHR43649">
    <property type="entry name" value="ARABINOSE-BINDING PROTEIN-RELATED"/>
    <property type="match status" value="1"/>
</dbReference>
<feature type="signal peptide" evidence="9">
    <location>
        <begin position="1"/>
        <end position="22"/>
    </location>
</feature>
<dbReference type="InterPro" id="IPR006059">
    <property type="entry name" value="SBP"/>
</dbReference>
<dbReference type="Pfam" id="PF01547">
    <property type="entry name" value="SBP_bac_1"/>
    <property type="match status" value="1"/>
</dbReference>
<proteinExistence type="inferred from homology"/>
<comment type="subcellular location">
    <subcellularLocation>
        <location evidence="1">Periplasm</location>
    </subcellularLocation>
</comment>
<organism evidence="10 11">
    <name type="scientific">Pseudovibrio ascidiaceicola</name>
    <dbReference type="NCBI Taxonomy" id="285279"/>
    <lineage>
        <taxon>Bacteria</taxon>
        <taxon>Pseudomonadati</taxon>
        <taxon>Pseudomonadota</taxon>
        <taxon>Alphaproteobacteria</taxon>
        <taxon>Hyphomicrobiales</taxon>
        <taxon>Stappiaceae</taxon>
        <taxon>Pseudovibrio</taxon>
    </lineage>
</organism>
<accession>A0A1I4FQB1</accession>
<reference evidence="10 11" key="1">
    <citation type="submission" date="2016-10" db="EMBL/GenBank/DDBJ databases">
        <authorList>
            <person name="Varghese N."/>
            <person name="Submissions S."/>
        </authorList>
    </citation>
    <scope>NUCLEOTIDE SEQUENCE [LARGE SCALE GENOMIC DNA]</scope>
    <source>
        <strain evidence="10 11">DSM 16392</strain>
    </source>
</reference>
<feature type="chain" id="PRO_5045310388" description="Probable sugar-binding periplasmic protein" evidence="9">
    <location>
        <begin position="23"/>
        <end position="413"/>
    </location>
</feature>
<dbReference type="SUPFAM" id="SSF53850">
    <property type="entry name" value="Periplasmic binding protein-like II"/>
    <property type="match status" value="1"/>
</dbReference>
<evidence type="ECO:0000313" key="10">
    <source>
        <dbReference type="EMBL" id="SFL20022.1"/>
    </source>
</evidence>
<dbReference type="InterPro" id="IPR050490">
    <property type="entry name" value="Bact_solute-bd_prot1"/>
</dbReference>
<dbReference type="Proteomes" id="UP000199598">
    <property type="component" value="Unassembled WGS sequence"/>
</dbReference>